<dbReference type="EMBL" id="JPMI01000045">
    <property type="protein sequence ID" value="KFA93678.1"/>
    <property type="molecule type" value="Genomic_DNA"/>
</dbReference>
<name>A0A084SYZ3_9BACT</name>
<keyword evidence="1" id="KW-0732">Signal</keyword>
<organism evidence="2 3">
    <name type="scientific">Archangium violaceum Cb vi76</name>
    <dbReference type="NCBI Taxonomy" id="1406225"/>
    <lineage>
        <taxon>Bacteria</taxon>
        <taxon>Pseudomonadati</taxon>
        <taxon>Myxococcota</taxon>
        <taxon>Myxococcia</taxon>
        <taxon>Myxococcales</taxon>
        <taxon>Cystobacterineae</taxon>
        <taxon>Archangiaceae</taxon>
        <taxon>Archangium</taxon>
    </lineage>
</organism>
<sequence length="229" mass="24967">MKRMLRSLFVTGLAGLVLSACGTPLATPEYPGEPLLTLSGTVTSERTEPLPSPTVELVWLVPRVGEDLIVTDSVPVQGQFPSHFTLSLHRPPDDSAIVQTAYGRMAIAYIGVFDEDARRFLGAAENYVLSYLPEPVEAGSEISKWLDKGGGARALSAGYHLIHAEPPSEAKYRAYQECLANAPTPADRMACWDQHDMFDTLTVAGDDLNTSIKVRIPNDPSKLRLPQFT</sequence>
<feature type="chain" id="PRO_5001781963" description="Lipoprotein" evidence="1">
    <location>
        <begin position="23"/>
        <end position="229"/>
    </location>
</feature>
<dbReference type="PROSITE" id="PS51257">
    <property type="entry name" value="PROKAR_LIPOPROTEIN"/>
    <property type="match status" value="1"/>
</dbReference>
<protein>
    <recommendedName>
        <fullName evidence="4">Lipoprotein</fullName>
    </recommendedName>
</protein>
<dbReference type="Proteomes" id="UP000028547">
    <property type="component" value="Unassembled WGS sequence"/>
</dbReference>
<dbReference type="RefSeq" id="WP_043391616.1">
    <property type="nucleotide sequence ID" value="NZ_JPMI01000045.1"/>
</dbReference>
<feature type="signal peptide" evidence="1">
    <location>
        <begin position="1"/>
        <end position="22"/>
    </location>
</feature>
<accession>A0A084SYZ3</accession>
<reference evidence="2 3" key="1">
    <citation type="submission" date="2014-07" db="EMBL/GenBank/DDBJ databases">
        <title>Draft Genome Sequence of Gephyronic Acid Producer, Cystobacter violaceus Strain Cb vi76.</title>
        <authorList>
            <person name="Stevens D.C."/>
            <person name="Young J."/>
            <person name="Carmichael R."/>
            <person name="Tan J."/>
            <person name="Taylor R.E."/>
        </authorList>
    </citation>
    <scope>NUCLEOTIDE SEQUENCE [LARGE SCALE GENOMIC DNA]</scope>
    <source>
        <strain evidence="2 3">Cb vi76</strain>
    </source>
</reference>
<proteinExistence type="predicted"/>
<gene>
    <name evidence="2" type="ORF">Q664_07915</name>
</gene>
<evidence type="ECO:0000313" key="2">
    <source>
        <dbReference type="EMBL" id="KFA93678.1"/>
    </source>
</evidence>
<evidence type="ECO:0000313" key="3">
    <source>
        <dbReference type="Proteomes" id="UP000028547"/>
    </source>
</evidence>
<evidence type="ECO:0008006" key="4">
    <source>
        <dbReference type="Google" id="ProtNLM"/>
    </source>
</evidence>
<evidence type="ECO:0000256" key="1">
    <source>
        <dbReference type="SAM" id="SignalP"/>
    </source>
</evidence>
<comment type="caution">
    <text evidence="2">The sequence shown here is derived from an EMBL/GenBank/DDBJ whole genome shotgun (WGS) entry which is preliminary data.</text>
</comment>
<dbReference type="AlphaFoldDB" id="A0A084SYZ3"/>